<evidence type="ECO:0000256" key="5">
    <source>
        <dbReference type="ARBA" id="ARBA00023242"/>
    </source>
</evidence>
<dbReference type="GeneID" id="70192517"/>
<protein>
    <recommendedName>
        <fullName evidence="8">Transcription factor domain-containing protein</fullName>
    </recommendedName>
</protein>
<evidence type="ECO:0000256" key="1">
    <source>
        <dbReference type="ARBA" id="ARBA00022723"/>
    </source>
</evidence>
<dbReference type="PANTHER" id="PTHR47660">
    <property type="entry name" value="TRANSCRIPTION FACTOR WITH C2H2 AND ZN(2)-CYS(6) DNA BINDING DOMAIN (EUROFUNG)-RELATED-RELATED"/>
    <property type="match status" value="1"/>
</dbReference>
<dbReference type="EMBL" id="JAGTJQ010000013">
    <property type="protein sequence ID" value="KAH7014508.1"/>
    <property type="molecule type" value="Genomic_DNA"/>
</dbReference>
<dbReference type="AlphaFoldDB" id="A0A9P9BIL4"/>
<organism evidence="6 7">
    <name type="scientific">Microdochium trichocladiopsis</name>
    <dbReference type="NCBI Taxonomy" id="1682393"/>
    <lineage>
        <taxon>Eukaryota</taxon>
        <taxon>Fungi</taxon>
        <taxon>Dikarya</taxon>
        <taxon>Ascomycota</taxon>
        <taxon>Pezizomycotina</taxon>
        <taxon>Sordariomycetes</taxon>
        <taxon>Xylariomycetidae</taxon>
        <taxon>Xylariales</taxon>
        <taxon>Microdochiaceae</taxon>
        <taxon>Microdochium</taxon>
    </lineage>
</organism>
<keyword evidence="3" id="KW-0805">Transcription regulation</keyword>
<accession>A0A9P9BIL4</accession>
<keyword evidence="7" id="KW-1185">Reference proteome</keyword>
<keyword evidence="5" id="KW-0539">Nucleus</keyword>
<evidence type="ECO:0000256" key="4">
    <source>
        <dbReference type="ARBA" id="ARBA00023163"/>
    </source>
</evidence>
<dbReference type="GO" id="GO:0046872">
    <property type="term" value="F:metal ion binding"/>
    <property type="evidence" value="ECO:0007669"/>
    <property type="project" value="UniProtKB-KW"/>
</dbReference>
<evidence type="ECO:0008006" key="8">
    <source>
        <dbReference type="Google" id="ProtNLM"/>
    </source>
</evidence>
<evidence type="ECO:0000313" key="6">
    <source>
        <dbReference type="EMBL" id="KAH7014508.1"/>
    </source>
</evidence>
<keyword evidence="4" id="KW-0804">Transcription</keyword>
<evidence type="ECO:0000256" key="2">
    <source>
        <dbReference type="ARBA" id="ARBA00022833"/>
    </source>
</evidence>
<dbReference type="PANTHER" id="PTHR47660:SF3">
    <property type="entry name" value="FINGER DOMAIN PROTEIN, PUTATIVE (AFU_ORTHOLOGUE AFUA_4G03310)-RELATED"/>
    <property type="match status" value="1"/>
</dbReference>
<keyword evidence="2" id="KW-0862">Zinc</keyword>
<keyword evidence="1" id="KW-0479">Metal-binding</keyword>
<name>A0A9P9BIL4_9PEZI</name>
<gene>
    <name evidence="6" type="ORF">B0I36DRAFT_50175</name>
</gene>
<evidence type="ECO:0000313" key="7">
    <source>
        <dbReference type="Proteomes" id="UP000756346"/>
    </source>
</evidence>
<proteinExistence type="predicted"/>
<evidence type="ECO:0000256" key="3">
    <source>
        <dbReference type="ARBA" id="ARBA00023015"/>
    </source>
</evidence>
<dbReference type="OrthoDB" id="2441642at2759"/>
<dbReference type="Proteomes" id="UP000756346">
    <property type="component" value="Unassembled WGS sequence"/>
</dbReference>
<reference evidence="6" key="1">
    <citation type="journal article" date="2021" name="Nat. Commun.">
        <title>Genetic determinants of endophytism in the Arabidopsis root mycobiome.</title>
        <authorList>
            <person name="Mesny F."/>
            <person name="Miyauchi S."/>
            <person name="Thiergart T."/>
            <person name="Pickel B."/>
            <person name="Atanasova L."/>
            <person name="Karlsson M."/>
            <person name="Huettel B."/>
            <person name="Barry K.W."/>
            <person name="Haridas S."/>
            <person name="Chen C."/>
            <person name="Bauer D."/>
            <person name="Andreopoulos W."/>
            <person name="Pangilinan J."/>
            <person name="LaButti K."/>
            <person name="Riley R."/>
            <person name="Lipzen A."/>
            <person name="Clum A."/>
            <person name="Drula E."/>
            <person name="Henrissat B."/>
            <person name="Kohler A."/>
            <person name="Grigoriev I.V."/>
            <person name="Martin F.M."/>
            <person name="Hacquard S."/>
        </authorList>
    </citation>
    <scope>NUCLEOTIDE SEQUENCE</scope>
    <source>
        <strain evidence="6">MPI-CAGE-CH-0230</strain>
    </source>
</reference>
<dbReference type="RefSeq" id="XP_046005475.1">
    <property type="nucleotide sequence ID" value="XM_046162971.1"/>
</dbReference>
<sequence length="349" mass="37960">MWLASGDDSREAVDRIISSEIKRLFCVGRSVSGLDLLATCQSLVILLTIILTNPDTFPGSRASNPGTAIPRKDEQSKLILELWEMTETLVHTINADGNTPSSSPVPPDVPLHVSTIQALDTEVSALQLSPTVKPTSHDQASQGYHNSPFSASSSQSWHAWAVAAATTRTIFAMHALEHAWSIIHGLPLMSCFGMSQMPMPEAGKLWRARSQEEWEPLYEGWQRRWCGSDCSPTTGSLPALSSDKGDGDLVVEERRSDSGGSSGSFKVSEWLNIRPGRGLDERAERWLAEADEFGVMLMAGSRSLNPPPPIHSDLLNFRDLVAFLSAITPFAIVSTSLLTNAEVSAVHDI</sequence>
<comment type="caution">
    <text evidence="6">The sequence shown here is derived from an EMBL/GenBank/DDBJ whole genome shotgun (WGS) entry which is preliminary data.</text>
</comment>